<keyword evidence="9" id="KW-1185">Reference proteome</keyword>
<comment type="subunit">
    <text evidence="5">Binds ribosomal protein uS19.</text>
</comment>
<dbReference type="InterPro" id="IPR036976">
    <property type="entry name" value="RimM_N_sf"/>
</dbReference>
<dbReference type="Gene3D" id="2.40.30.60">
    <property type="entry name" value="RimM"/>
    <property type="match status" value="1"/>
</dbReference>
<dbReference type="RefSeq" id="WP_340292081.1">
    <property type="nucleotide sequence ID" value="NZ_JBBEOI010000059.1"/>
</dbReference>
<feature type="domain" description="RimM N-terminal" evidence="6">
    <location>
        <begin position="17"/>
        <end position="96"/>
    </location>
</feature>
<evidence type="ECO:0000256" key="4">
    <source>
        <dbReference type="ARBA" id="ARBA00023186"/>
    </source>
</evidence>
<keyword evidence="2 5" id="KW-0690">Ribosome biogenesis</keyword>
<dbReference type="SUPFAM" id="SSF50346">
    <property type="entry name" value="PRC-barrel domain"/>
    <property type="match status" value="1"/>
</dbReference>
<evidence type="ECO:0000313" key="9">
    <source>
        <dbReference type="Proteomes" id="UP001595685"/>
    </source>
</evidence>
<keyword evidence="4 5" id="KW-0143">Chaperone</keyword>
<dbReference type="Pfam" id="PF01782">
    <property type="entry name" value="RimM"/>
    <property type="match status" value="1"/>
</dbReference>
<proteinExistence type="inferred from homology"/>
<comment type="domain">
    <text evidence="5">The PRC barrel domain binds ribosomal protein uS19.</text>
</comment>
<evidence type="ECO:0000259" key="7">
    <source>
        <dbReference type="Pfam" id="PF24986"/>
    </source>
</evidence>
<evidence type="ECO:0000259" key="6">
    <source>
        <dbReference type="Pfam" id="PF01782"/>
    </source>
</evidence>
<reference evidence="9" key="1">
    <citation type="journal article" date="2019" name="Int. J. Syst. Evol. Microbiol.">
        <title>The Global Catalogue of Microorganisms (GCM) 10K type strain sequencing project: providing services to taxonomists for standard genome sequencing and annotation.</title>
        <authorList>
            <consortium name="The Broad Institute Genomics Platform"/>
            <consortium name="The Broad Institute Genome Sequencing Center for Infectious Disease"/>
            <person name="Wu L."/>
            <person name="Ma J."/>
        </authorList>
    </citation>
    <scope>NUCLEOTIDE SEQUENCE [LARGE SCALE GENOMIC DNA]</scope>
    <source>
        <strain evidence="9">NCAIM B.02333</strain>
    </source>
</reference>
<dbReference type="InterPro" id="IPR009000">
    <property type="entry name" value="Transl_B-barrel_sf"/>
</dbReference>
<comment type="similarity">
    <text evidence="5">Belongs to the RimM family.</text>
</comment>
<accession>A0ABV7WES0</accession>
<dbReference type="SUPFAM" id="SSF50447">
    <property type="entry name" value="Translation proteins"/>
    <property type="match status" value="1"/>
</dbReference>
<dbReference type="InterPro" id="IPR011033">
    <property type="entry name" value="PRC_barrel-like_sf"/>
</dbReference>
<dbReference type="EMBL" id="JBHRWW010000004">
    <property type="protein sequence ID" value="MFC3688304.1"/>
    <property type="molecule type" value="Genomic_DNA"/>
</dbReference>
<dbReference type="InterPro" id="IPR002676">
    <property type="entry name" value="RimM_N"/>
</dbReference>
<organism evidence="8 9">
    <name type="scientific">Aquipuribacter hungaricus</name>
    <dbReference type="NCBI Taxonomy" id="545624"/>
    <lineage>
        <taxon>Bacteria</taxon>
        <taxon>Bacillati</taxon>
        <taxon>Actinomycetota</taxon>
        <taxon>Actinomycetes</taxon>
        <taxon>Micrococcales</taxon>
        <taxon>Intrasporangiaceae</taxon>
        <taxon>Aquipuribacter</taxon>
    </lineage>
</organism>
<sequence>MVPGPHEAADDGQTLLVVGRLGRPHGLKGELTVDVRTDDAEGRFVPGAQFLTDPDVGVLTLAAARSHTGRWVLRFEDVVQREDAEGLRDVELLVDPSRDEPEDDAWPVAALVGLRAEHVDGTELGTVVALDAGVAQDLLVVDTGRGRVLVPFVSALVPEVDVAGGRVALDPPGGLFDEPGPA</sequence>
<evidence type="ECO:0000256" key="1">
    <source>
        <dbReference type="ARBA" id="ARBA00022490"/>
    </source>
</evidence>
<dbReference type="Proteomes" id="UP001595685">
    <property type="component" value="Unassembled WGS sequence"/>
</dbReference>
<evidence type="ECO:0000256" key="3">
    <source>
        <dbReference type="ARBA" id="ARBA00022552"/>
    </source>
</evidence>
<comment type="subcellular location">
    <subcellularLocation>
        <location evidence="5">Cytoplasm</location>
    </subcellularLocation>
</comment>
<dbReference type="HAMAP" id="MF_00014">
    <property type="entry name" value="Ribosome_mat_RimM"/>
    <property type="match status" value="1"/>
</dbReference>
<dbReference type="Gene3D" id="2.30.30.240">
    <property type="entry name" value="PRC-barrel domain"/>
    <property type="match status" value="1"/>
</dbReference>
<dbReference type="InterPro" id="IPR056792">
    <property type="entry name" value="PRC_RimM"/>
</dbReference>
<evidence type="ECO:0000256" key="5">
    <source>
        <dbReference type="HAMAP-Rule" id="MF_00014"/>
    </source>
</evidence>
<keyword evidence="3 5" id="KW-0698">rRNA processing</keyword>
<keyword evidence="1 5" id="KW-0963">Cytoplasm</keyword>
<evidence type="ECO:0000256" key="2">
    <source>
        <dbReference type="ARBA" id="ARBA00022517"/>
    </source>
</evidence>
<dbReference type="NCBIfam" id="TIGR02273">
    <property type="entry name" value="16S_RimM"/>
    <property type="match status" value="1"/>
</dbReference>
<dbReference type="InterPro" id="IPR011961">
    <property type="entry name" value="RimM"/>
</dbReference>
<feature type="domain" description="Ribosome maturation factor RimM PRC barrel" evidence="7">
    <location>
        <begin position="110"/>
        <end position="175"/>
    </location>
</feature>
<dbReference type="PANTHER" id="PTHR33692:SF1">
    <property type="entry name" value="RIBOSOME MATURATION FACTOR RIMM"/>
    <property type="match status" value="1"/>
</dbReference>
<comment type="function">
    <text evidence="5">An accessory protein needed during the final step in the assembly of 30S ribosomal subunit, possibly for assembly of the head region. Essential for efficient processing of 16S rRNA. May be needed both before and after RbfA during the maturation of 16S rRNA. It has affinity for free ribosomal 30S subunits but not for 70S ribosomes.</text>
</comment>
<name>A0ABV7WES0_9MICO</name>
<protein>
    <recommendedName>
        <fullName evidence="5">Ribosome maturation factor RimM</fullName>
    </recommendedName>
</protein>
<dbReference type="Pfam" id="PF24986">
    <property type="entry name" value="PRC_RimM"/>
    <property type="match status" value="1"/>
</dbReference>
<gene>
    <name evidence="5 8" type="primary">rimM</name>
    <name evidence="8" type="ORF">ACFOLH_08120</name>
</gene>
<dbReference type="PANTHER" id="PTHR33692">
    <property type="entry name" value="RIBOSOME MATURATION FACTOR RIMM"/>
    <property type="match status" value="1"/>
</dbReference>
<comment type="caution">
    <text evidence="8">The sequence shown here is derived from an EMBL/GenBank/DDBJ whole genome shotgun (WGS) entry which is preliminary data.</text>
</comment>
<evidence type="ECO:0000313" key="8">
    <source>
        <dbReference type="EMBL" id="MFC3688304.1"/>
    </source>
</evidence>